<keyword evidence="6" id="KW-1185">Reference proteome</keyword>
<dbReference type="PANTHER" id="PTHR11113">
    <property type="entry name" value="N-ACETYLGLUCOSAMINE-6-PHOSPHATE DEACETYLASE"/>
    <property type="match status" value="1"/>
</dbReference>
<dbReference type="Gene3D" id="3.20.20.140">
    <property type="entry name" value="Metal-dependent hydrolases"/>
    <property type="match status" value="1"/>
</dbReference>
<keyword evidence="4" id="KW-0119">Carbohydrate metabolism</keyword>
<keyword evidence="2" id="KW-0479">Metal-binding</keyword>
<gene>
    <name evidence="5" type="ORF">BC349_02485</name>
</gene>
<dbReference type="PIRSF" id="PIRSF038994">
    <property type="entry name" value="NagA"/>
    <property type="match status" value="1"/>
</dbReference>
<dbReference type="RefSeq" id="WP_222840051.1">
    <property type="nucleotide sequence ID" value="NZ_JBHULF010000006.1"/>
</dbReference>
<keyword evidence="3 4" id="KW-0378">Hydrolase</keyword>
<name>A0ABR7M5M2_9BACT</name>
<evidence type="ECO:0000313" key="6">
    <source>
        <dbReference type="Proteomes" id="UP000765802"/>
    </source>
</evidence>
<evidence type="ECO:0000256" key="3">
    <source>
        <dbReference type="ARBA" id="ARBA00022801"/>
    </source>
</evidence>
<dbReference type="EMBL" id="MBUA01000001">
    <property type="protein sequence ID" value="MBC6489819.1"/>
    <property type="molecule type" value="Genomic_DNA"/>
</dbReference>
<accession>A0ABR7M5M2</accession>
<evidence type="ECO:0000313" key="5">
    <source>
        <dbReference type="EMBL" id="MBC6489819.1"/>
    </source>
</evidence>
<evidence type="ECO:0000256" key="1">
    <source>
        <dbReference type="ARBA" id="ARBA00010716"/>
    </source>
</evidence>
<proteinExistence type="inferred from homology"/>
<protein>
    <submittedName>
        <fullName evidence="5">N-acetylglucosamine-6-phosphate deacetylase</fullName>
    </submittedName>
</protein>
<reference evidence="5 6" key="1">
    <citation type="submission" date="2016-07" db="EMBL/GenBank/DDBJ databases">
        <title>Genome analysis of Flavihumibacter stibioxidans YS-17.</title>
        <authorList>
            <person name="Shi K."/>
            <person name="Han Y."/>
            <person name="Wang G."/>
        </authorList>
    </citation>
    <scope>NUCLEOTIDE SEQUENCE [LARGE SCALE GENOMIC DNA]</scope>
    <source>
        <strain evidence="5 6">YS-17</strain>
    </source>
</reference>
<comment type="similarity">
    <text evidence="1 4">Belongs to the metallo-dependent hydrolases superfamily. NagA family.</text>
</comment>
<comment type="caution">
    <text evidence="5">The sequence shown here is derived from an EMBL/GenBank/DDBJ whole genome shotgun (WGS) entry which is preliminary data.</text>
</comment>
<dbReference type="InterPro" id="IPR003764">
    <property type="entry name" value="GlcNAc_6-P_deAcase"/>
</dbReference>
<dbReference type="InterPro" id="IPR032466">
    <property type="entry name" value="Metal_Hydrolase"/>
</dbReference>
<evidence type="ECO:0000256" key="4">
    <source>
        <dbReference type="PIRNR" id="PIRNR038994"/>
    </source>
</evidence>
<sequence>MNITGINFLTGDPVKLEFSERELIGESHALGVSVESLPYIAPGLVDLQVNGFKGFDFNTLPISGVEIKQITESLWEQGVTTYFPTVITNSDQKIRQALKCIVSACRESDQVNLSIGGIHLEGPFISAEDGPRGAHSKEYVRSPDWNLFEQWQEAAEGKIKIITLSPEWPGSARFIEQCVRHDVKVAIGHTTATADQIKEAVSAGASLSTHLGNGCHHSMHRHNNYIWEQLASDGLWSSIIADGFHLPDSVLKVFIKVKPEKTLLVSDATGFTGLAPGVYSSHIGGEVELSPEGKLFIRDKPETLAGSAQSLLQGVNQLILKNILPASEAWNMASLKPMEYLQAGRRIPFSIGSGPDFVLFKMGAQGIEILHTIKSGKIVFSKK</sequence>
<dbReference type="SUPFAM" id="SSF51556">
    <property type="entry name" value="Metallo-dependent hydrolases"/>
    <property type="match status" value="1"/>
</dbReference>
<dbReference type="PANTHER" id="PTHR11113:SF14">
    <property type="entry name" value="N-ACETYLGLUCOSAMINE-6-PHOSPHATE DEACETYLASE"/>
    <property type="match status" value="1"/>
</dbReference>
<organism evidence="5 6">
    <name type="scientific">Flavihumibacter stibioxidans</name>
    <dbReference type="NCBI Taxonomy" id="1834163"/>
    <lineage>
        <taxon>Bacteria</taxon>
        <taxon>Pseudomonadati</taxon>
        <taxon>Bacteroidota</taxon>
        <taxon>Chitinophagia</taxon>
        <taxon>Chitinophagales</taxon>
        <taxon>Chitinophagaceae</taxon>
        <taxon>Flavihumibacter</taxon>
    </lineage>
</organism>
<dbReference type="Proteomes" id="UP000765802">
    <property type="component" value="Unassembled WGS sequence"/>
</dbReference>
<evidence type="ECO:0000256" key="2">
    <source>
        <dbReference type="ARBA" id="ARBA00022723"/>
    </source>
</evidence>